<keyword evidence="9" id="KW-1185">Reference proteome</keyword>
<evidence type="ECO:0000256" key="6">
    <source>
        <dbReference type="SAM" id="SignalP"/>
    </source>
</evidence>
<evidence type="ECO:0000259" key="7">
    <source>
        <dbReference type="SMART" id="SM00906"/>
    </source>
</evidence>
<evidence type="ECO:0000256" key="3">
    <source>
        <dbReference type="ARBA" id="ARBA00023163"/>
    </source>
</evidence>
<accession>A0A1R3S2H6</accession>
<dbReference type="InterPro" id="IPR007219">
    <property type="entry name" value="XnlR_reg_dom"/>
</dbReference>
<dbReference type="GO" id="GO:0008270">
    <property type="term" value="F:zinc ion binding"/>
    <property type="evidence" value="ECO:0007669"/>
    <property type="project" value="InterPro"/>
</dbReference>
<protein>
    <recommendedName>
        <fullName evidence="7">Xylanolytic transcriptional activator regulatory domain-containing protein</fullName>
    </recommendedName>
</protein>
<evidence type="ECO:0000256" key="1">
    <source>
        <dbReference type="ARBA" id="ARBA00023015"/>
    </source>
</evidence>
<keyword evidence="4" id="KW-0539">Nucleus</keyword>
<feature type="signal peptide" evidence="6">
    <location>
        <begin position="1"/>
        <end position="20"/>
    </location>
</feature>
<organism evidence="8 9">
    <name type="scientific">Aspergillus carbonarius (strain ITEM 5010)</name>
    <dbReference type="NCBI Taxonomy" id="602072"/>
    <lineage>
        <taxon>Eukaryota</taxon>
        <taxon>Fungi</taxon>
        <taxon>Dikarya</taxon>
        <taxon>Ascomycota</taxon>
        <taxon>Pezizomycotina</taxon>
        <taxon>Eurotiomycetes</taxon>
        <taxon>Eurotiomycetidae</taxon>
        <taxon>Eurotiales</taxon>
        <taxon>Aspergillaceae</taxon>
        <taxon>Aspergillus</taxon>
        <taxon>Aspergillus subgen. Circumdati</taxon>
    </lineage>
</organism>
<keyword evidence="6" id="KW-0732">Signal</keyword>
<dbReference type="InterPro" id="IPR051127">
    <property type="entry name" value="Fungal_SecMet_Regulators"/>
</dbReference>
<dbReference type="STRING" id="602072.A0A1R3S2H6"/>
<dbReference type="PANTHER" id="PTHR47424:SF3">
    <property type="entry name" value="REGULATORY PROTEIN GAL4"/>
    <property type="match status" value="1"/>
</dbReference>
<dbReference type="PANTHER" id="PTHR47424">
    <property type="entry name" value="REGULATORY PROTEIN GAL4"/>
    <property type="match status" value="1"/>
</dbReference>
<dbReference type="Proteomes" id="UP000188318">
    <property type="component" value="Unassembled WGS sequence"/>
</dbReference>
<feature type="compositionally biased region" description="Low complexity" evidence="5">
    <location>
        <begin position="166"/>
        <end position="176"/>
    </location>
</feature>
<evidence type="ECO:0000256" key="2">
    <source>
        <dbReference type="ARBA" id="ARBA00023125"/>
    </source>
</evidence>
<dbReference type="GO" id="GO:0006351">
    <property type="term" value="P:DNA-templated transcription"/>
    <property type="evidence" value="ECO:0007669"/>
    <property type="project" value="InterPro"/>
</dbReference>
<feature type="region of interest" description="Disordered" evidence="5">
    <location>
        <begin position="128"/>
        <end position="185"/>
    </location>
</feature>
<feature type="chain" id="PRO_5013114047" description="Xylanolytic transcriptional activator regulatory domain-containing protein" evidence="6">
    <location>
        <begin position="21"/>
        <end position="768"/>
    </location>
</feature>
<dbReference type="SMART" id="SM00906">
    <property type="entry name" value="Fungal_trans"/>
    <property type="match status" value="1"/>
</dbReference>
<gene>
    <name evidence="8" type="ORF">ASPCADRAFT_503183</name>
</gene>
<feature type="region of interest" description="Disordered" evidence="5">
    <location>
        <begin position="90"/>
        <end position="110"/>
    </location>
</feature>
<reference evidence="9" key="1">
    <citation type="journal article" date="2017" name="Genome Biol.">
        <title>Comparative genomics reveals high biological diversity and specific adaptations in the industrially and medically important fungal genus Aspergillus.</title>
        <authorList>
            <person name="de Vries R.P."/>
            <person name="Riley R."/>
            <person name="Wiebenga A."/>
            <person name="Aguilar-Osorio G."/>
            <person name="Amillis S."/>
            <person name="Uchima C.A."/>
            <person name="Anderluh G."/>
            <person name="Asadollahi M."/>
            <person name="Askin M."/>
            <person name="Barry K."/>
            <person name="Battaglia E."/>
            <person name="Bayram O."/>
            <person name="Benocci T."/>
            <person name="Braus-Stromeyer S.A."/>
            <person name="Caldana C."/>
            <person name="Canovas D."/>
            <person name="Cerqueira G.C."/>
            <person name="Chen F."/>
            <person name="Chen W."/>
            <person name="Choi C."/>
            <person name="Clum A."/>
            <person name="Dos Santos R.A."/>
            <person name="Damasio A.R."/>
            <person name="Diallinas G."/>
            <person name="Emri T."/>
            <person name="Fekete E."/>
            <person name="Flipphi M."/>
            <person name="Freyberg S."/>
            <person name="Gallo A."/>
            <person name="Gournas C."/>
            <person name="Habgood R."/>
            <person name="Hainaut M."/>
            <person name="Harispe M.L."/>
            <person name="Henrissat B."/>
            <person name="Hilden K.S."/>
            <person name="Hope R."/>
            <person name="Hossain A."/>
            <person name="Karabika E."/>
            <person name="Karaffa L."/>
            <person name="Karanyi Z."/>
            <person name="Krasevec N."/>
            <person name="Kuo A."/>
            <person name="Kusch H."/>
            <person name="LaButti K."/>
            <person name="Lagendijk E.L."/>
            <person name="Lapidus A."/>
            <person name="Levasseur A."/>
            <person name="Lindquist E."/>
            <person name="Lipzen A."/>
            <person name="Logrieco A.F."/>
            <person name="MacCabe A."/>
            <person name="Maekelae M.R."/>
            <person name="Malavazi I."/>
            <person name="Melin P."/>
            <person name="Meyer V."/>
            <person name="Mielnichuk N."/>
            <person name="Miskei M."/>
            <person name="Molnar A.P."/>
            <person name="Mule G."/>
            <person name="Ngan C.Y."/>
            <person name="Orejas M."/>
            <person name="Orosz E."/>
            <person name="Ouedraogo J.P."/>
            <person name="Overkamp K.M."/>
            <person name="Park H.-S."/>
            <person name="Perrone G."/>
            <person name="Piumi F."/>
            <person name="Punt P.J."/>
            <person name="Ram A.F."/>
            <person name="Ramon A."/>
            <person name="Rauscher S."/>
            <person name="Record E."/>
            <person name="Riano-Pachon D.M."/>
            <person name="Robert V."/>
            <person name="Roehrig J."/>
            <person name="Ruller R."/>
            <person name="Salamov A."/>
            <person name="Salih N.S."/>
            <person name="Samson R.A."/>
            <person name="Sandor E."/>
            <person name="Sanguinetti M."/>
            <person name="Schuetze T."/>
            <person name="Sepcic K."/>
            <person name="Shelest E."/>
            <person name="Sherlock G."/>
            <person name="Sophianopoulou V."/>
            <person name="Squina F.M."/>
            <person name="Sun H."/>
            <person name="Susca A."/>
            <person name="Todd R.B."/>
            <person name="Tsang A."/>
            <person name="Unkles S.E."/>
            <person name="van de Wiele N."/>
            <person name="van Rossen-Uffink D."/>
            <person name="Oliveira J.V."/>
            <person name="Vesth T.C."/>
            <person name="Visser J."/>
            <person name="Yu J.-H."/>
            <person name="Zhou M."/>
            <person name="Andersen M.R."/>
            <person name="Archer D.B."/>
            <person name="Baker S.E."/>
            <person name="Benoit I."/>
            <person name="Brakhage A.A."/>
            <person name="Braus G.H."/>
            <person name="Fischer R."/>
            <person name="Frisvad J.C."/>
            <person name="Goldman G.H."/>
            <person name="Houbraken J."/>
            <person name="Oakley B."/>
            <person name="Pocsi I."/>
            <person name="Scazzocchio C."/>
            <person name="Seiboth B."/>
            <person name="vanKuyk P.A."/>
            <person name="Wortman J."/>
            <person name="Dyer P.S."/>
            <person name="Grigoriev I.V."/>
        </authorList>
    </citation>
    <scope>NUCLEOTIDE SEQUENCE [LARGE SCALE GENOMIC DNA]</scope>
    <source>
        <strain evidence="9">ITEM 5010</strain>
    </source>
</reference>
<keyword evidence="2" id="KW-0238">DNA-binding</keyword>
<dbReference type="EMBL" id="KV907493">
    <property type="protein sequence ID" value="OOG00966.1"/>
    <property type="molecule type" value="Genomic_DNA"/>
</dbReference>
<dbReference type="Pfam" id="PF04082">
    <property type="entry name" value="Fungal_trans"/>
    <property type="match status" value="1"/>
</dbReference>
<evidence type="ECO:0000313" key="9">
    <source>
        <dbReference type="Proteomes" id="UP000188318"/>
    </source>
</evidence>
<keyword evidence="1" id="KW-0805">Transcription regulation</keyword>
<dbReference type="GO" id="GO:0003677">
    <property type="term" value="F:DNA binding"/>
    <property type="evidence" value="ECO:0007669"/>
    <property type="project" value="InterPro"/>
</dbReference>
<feature type="domain" description="Xylanolytic transcriptional activator regulatory" evidence="7">
    <location>
        <begin position="360"/>
        <end position="433"/>
    </location>
</feature>
<name>A0A1R3S2H6_ASPC5</name>
<dbReference type="CDD" id="cd12148">
    <property type="entry name" value="fungal_TF_MHR"/>
    <property type="match status" value="1"/>
</dbReference>
<dbReference type="OrthoDB" id="424974at2759"/>
<sequence>MKSTTPILSALLALAMTGLADKTCTPSFDYCSDVLLDSKGFSQDDLTAALQGTGYENEDLGDILFHCTNPGQIGHAKLFCGRCKSLNQHGQCSYRPEDMPPPRRRRAKTLPPAAGMQVVVPLLSSSMLRSRQRDHPLDASVARPQPKRRRVEIPSSQNRRDREASVDVYSVSSDQSHPPATHPTETGINAHIARLSRLQHAVDARTGRLKDEPDDDMFLLQVPGVTNGHPRARARSSSIAESPAQLPSDLMDNLIATYLAREYVNWPIFDLSEFQSACEQVSNLHNLSTGSSGFHAILMMVICLSGLRYRRVDDAYLQSLFHQAQGMTGSPDWQGTPWMRVQCLFLQCQYLNATGNPRQAWALIGYTIRLMQGLGLQSKTNGRDGRERQQRELGRRLWHSAVILERMLALQIGIPPQITNPLQVLLPTHLDTDYIDSVSGTIPSDSGERPSIVEFLIACSRLYGHVNDIAAWEADARVRHDSCAAKKLLALDLAPFLKIDAQLYDWQISLPSFLRIDRPAALADDPIVRRQRNILRARYLYIRLRLYRPLLALGVALSTWCSCRPGGHPHMTEAEPSSVETPMVNSIVRDTSIKCAVIAAELVELIWENTDNLLDGGPDDARLMSGSPYWENVDFLYACGTVMLAARLCPFLKNNAVVSRARRKACWARLLLLFNPYHGFRGNGHLGDLMRLCRSTLENLSSALKRNASGDGSAGLNEEIRNRLVDRTMDAPARGRERRRRTTTSGLTQRAYFGWIESLPVDLVNEVA</sequence>
<evidence type="ECO:0000256" key="5">
    <source>
        <dbReference type="SAM" id="MobiDB-lite"/>
    </source>
</evidence>
<dbReference type="AlphaFoldDB" id="A0A1R3S2H6"/>
<dbReference type="VEuPathDB" id="FungiDB:ASPCADRAFT_503183"/>
<proteinExistence type="predicted"/>
<evidence type="ECO:0000256" key="4">
    <source>
        <dbReference type="ARBA" id="ARBA00023242"/>
    </source>
</evidence>
<evidence type="ECO:0000313" key="8">
    <source>
        <dbReference type="EMBL" id="OOG00966.1"/>
    </source>
</evidence>
<keyword evidence="3" id="KW-0804">Transcription</keyword>
<dbReference type="OMA" id="FHAILMM"/>